<dbReference type="Proteomes" id="UP000219440">
    <property type="component" value="Unassembled WGS sequence"/>
</dbReference>
<protein>
    <recommendedName>
        <fullName evidence="3">DUF4279 domain-containing protein</fullName>
    </recommendedName>
</protein>
<dbReference type="EMBL" id="OCST01000004">
    <property type="protein sequence ID" value="SOE70992.1"/>
    <property type="molecule type" value="Genomic_DNA"/>
</dbReference>
<evidence type="ECO:0000313" key="1">
    <source>
        <dbReference type="EMBL" id="SOE70992.1"/>
    </source>
</evidence>
<evidence type="ECO:0000313" key="2">
    <source>
        <dbReference type="Proteomes" id="UP000219440"/>
    </source>
</evidence>
<keyword evidence="2" id="KW-1185">Reference proteome</keyword>
<dbReference type="AlphaFoldDB" id="A0A2C8ZY01"/>
<sequence length="148" mass="15946">MVIDGKASLSIKSLTHTAAAVTAVLGLEPTATAELGDPVGRVRTGSDGKPSMRERTHSIWVLDSPEMLSAEESDFSSVHGLIETLQPKRTALDKLREHYFIEIAWNGYSDRMQAGFLIPADLLAAMGALGIDFHGQVFFKQTGSGDES</sequence>
<accession>A0A2C8ZY01</accession>
<name>A0A2C8ZY01_9MICO</name>
<reference evidence="1 2" key="1">
    <citation type="submission" date="2017-09" db="EMBL/GenBank/DDBJ databases">
        <authorList>
            <person name="Ehlers B."/>
            <person name="Leendertz F.H."/>
        </authorList>
    </citation>
    <scope>NUCLEOTIDE SEQUENCE [LARGE SCALE GENOMIC DNA]</scope>
    <source>
        <strain evidence="1 2">CGMCC 1.05381</strain>
    </source>
</reference>
<organism evidence="1 2">
    <name type="scientific">Salinibacterium xinjiangense</name>
    <dbReference type="NCBI Taxonomy" id="386302"/>
    <lineage>
        <taxon>Bacteria</taxon>
        <taxon>Bacillati</taxon>
        <taxon>Actinomycetota</taxon>
        <taxon>Actinomycetes</taxon>
        <taxon>Micrococcales</taxon>
        <taxon>Microbacteriaceae</taxon>
        <taxon>Salinibacterium</taxon>
    </lineage>
</organism>
<dbReference type="RefSeq" id="WP_097061408.1">
    <property type="nucleotide sequence ID" value="NZ_BMLC01000003.1"/>
</dbReference>
<gene>
    <name evidence="1" type="ORF">SAMN06296378_2371</name>
</gene>
<evidence type="ECO:0008006" key="3">
    <source>
        <dbReference type="Google" id="ProtNLM"/>
    </source>
</evidence>
<dbReference type="InterPro" id="IPR025459">
    <property type="entry name" value="DUF4279"/>
</dbReference>
<dbReference type="Pfam" id="PF14106">
    <property type="entry name" value="DUF4279"/>
    <property type="match status" value="1"/>
</dbReference>
<proteinExistence type="predicted"/>